<organism evidence="8 9">
    <name type="scientific">Meganyctiphanes norvegica</name>
    <name type="common">Northern krill</name>
    <name type="synonym">Thysanopoda norvegica</name>
    <dbReference type="NCBI Taxonomy" id="48144"/>
    <lineage>
        <taxon>Eukaryota</taxon>
        <taxon>Metazoa</taxon>
        <taxon>Ecdysozoa</taxon>
        <taxon>Arthropoda</taxon>
        <taxon>Crustacea</taxon>
        <taxon>Multicrustacea</taxon>
        <taxon>Malacostraca</taxon>
        <taxon>Eumalacostraca</taxon>
        <taxon>Eucarida</taxon>
        <taxon>Euphausiacea</taxon>
        <taxon>Euphausiidae</taxon>
        <taxon>Meganyctiphanes</taxon>
    </lineage>
</organism>
<dbReference type="PANTHER" id="PTHR23061">
    <property type="entry name" value="DNA POLYMERASE 2 ALPHA 70 KDA SUBUNIT"/>
    <property type="match status" value="1"/>
</dbReference>
<dbReference type="Pfam" id="PF04042">
    <property type="entry name" value="DNA_pol_E_B"/>
    <property type="match status" value="1"/>
</dbReference>
<protein>
    <recommendedName>
        <fullName evidence="3">DNA polymerase alpha subunit B</fullName>
    </recommendedName>
</protein>
<gene>
    <name evidence="8" type="ORF">MNOR_LOCUS30343</name>
</gene>
<dbReference type="InterPro" id="IPR007185">
    <property type="entry name" value="DNA_pol_a/d/e_bsu"/>
</dbReference>
<feature type="non-terminal residue" evidence="8">
    <location>
        <position position="554"/>
    </location>
</feature>
<evidence type="ECO:0000256" key="2">
    <source>
        <dbReference type="ARBA" id="ARBA00007299"/>
    </source>
</evidence>
<dbReference type="GO" id="GO:0003677">
    <property type="term" value="F:DNA binding"/>
    <property type="evidence" value="ECO:0007669"/>
    <property type="project" value="InterPro"/>
</dbReference>
<dbReference type="Gene3D" id="3.60.21.60">
    <property type="match status" value="1"/>
</dbReference>
<dbReference type="Proteomes" id="UP001497623">
    <property type="component" value="Unassembled WGS sequence"/>
</dbReference>
<evidence type="ECO:0000256" key="5">
    <source>
        <dbReference type="ARBA" id="ARBA00023242"/>
    </source>
</evidence>
<feature type="domain" description="DNA polymerase alpha/delta/epsilon subunit B" evidence="7">
    <location>
        <begin position="349"/>
        <end position="547"/>
    </location>
</feature>
<keyword evidence="5" id="KW-0539">Nucleus</keyword>
<evidence type="ECO:0000313" key="9">
    <source>
        <dbReference type="Proteomes" id="UP001497623"/>
    </source>
</evidence>
<dbReference type="GO" id="GO:0006270">
    <property type="term" value="P:DNA replication initiation"/>
    <property type="evidence" value="ECO:0007669"/>
    <property type="project" value="TreeGrafter"/>
</dbReference>
<feature type="transmembrane region" description="Helical" evidence="6">
    <location>
        <begin position="140"/>
        <end position="159"/>
    </location>
</feature>
<reference evidence="8 9" key="1">
    <citation type="submission" date="2024-05" db="EMBL/GenBank/DDBJ databases">
        <authorList>
            <person name="Wallberg A."/>
        </authorList>
    </citation>
    <scope>NUCLEOTIDE SEQUENCE [LARGE SCALE GENOMIC DNA]</scope>
</reference>
<comment type="caution">
    <text evidence="8">The sequence shown here is derived from an EMBL/GenBank/DDBJ whole genome shotgun (WGS) entry which is preliminary data.</text>
</comment>
<keyword evidence="6" id="KW-0812">Transmembrane</keyword>
<evidence type="ECO:0000256" key="1">
    <source>
        <dbReference type="ARBA" id="ARBA00004123"/>
    </source>
</evidence>
<keyword evidence="6" id="KW-1133">Transmembrane helix</keyword>
<keyword evidence="9" id="KW-1185">Reference proteome</keyword>
<dbReference type="GO" id="GO:0005658">
    <property type="term" value="C:alpha DNA polymerase:primase complex"/>
    <property type="evidence" value="ECO:0007669"/>
    <property type="project" value="TreeGrafter"/>
</dbReference>
<accession>A0AAV2S0N9</accession>
<dbReference type="EMBL" id="CAXKWB010036846">
    <property type="protein sequence ID" value="CAL4149170.1"/>
    <property type="molecule type" value="Genomic_DNA"/>
</dbReference>
<evidence type="ECO:0000313" key="8">
    <source>
        <dbReference type="EMBL" id="CAL4149170.1"/>
    </source>
</evidence>
<evidence type="ECO:0000256" key="3">
    <source>
        <dbReference type="ARBA" id="ARBA00018596"/>
    </source>
</evidence>
<dbReference type="PANTHER" id="PTHR23061:SF12">
    <property type="entry name" value="DNA POLYMERASE ALPHA SUBUNIT B"/>
    <property type="match status" value="1"/>
</dbReference>
<comment type="similarity">
    <text evidence="2">Belongs to the DNA polymerase alpha subunit B family.</text>
</comment>
<keyword evidence="6" id="KW-0472">Membrane</keyword>
<dbReference type="AlphaFoldDB" id="A0AAV2S0N9"/>
<evidence type="ECO:0000256" key="4">
    <source>
        <dbReference type="ARBA" id="ARBA00022705"/>
    </source>
</evidence>
<evidence type="ECO:0000256" key="6">
    <source>
        <dbReference type="SAM" id="Phobius"/>
    </source>
</evidence>
<name>A0AAV2S0N9_MEGNR</name>
<evidence type="ECO:0000259" key="7">
    <source>
        <dbReference type="Pfam" id="PF04042"/>
    </source>
</evidence>
<dbReference type="InterPro" id="IPR016722">
    <property type="entry name" value="DNA_pol_alpha_bsu"/>
</dbReference>
<proteinExistence type="inferred from homology"/>
<comment type="subcellular location">
    <subcellularLocation>
        <location evidence="1">Nucleus</location>
    </subcellularLocation>
</comment>
<sequence>MFEGRSNKVEERDRHGIKFEGQRLLGNCQHCEMCRAVNASDTRVLEAMAYFPSANASQCTCIENLRRLNYVSESEKKKTQVGLARSSIFPVYCVANAFKLPIHDELLGQWGSDLGPVSHTSSSYRLRLNYQIFSTHKKGINIIHATFIVVLCITYFSLFQNFTVITLNCRLTGRYKDVCNGSRDRIFMIIHPRISSRLRVKTNGVLQNFKWLFEHFQKKNQHLLRICQSLVCQNIEKSFTFPSRDHIQGNQKESEKMLIGASFYSTFCIKITFIYFSSSQNLKVSNTDHVNNKIMAFNLLPGINDQIVSLKGVNTTGNKVVVKELVQGRVLPLPHTPISIDNKGPIQMVITCGPFTTNENLLYEPLCDLLTAVQKNPPHILVLLGPLLDAAHPLLMSTDLTETHDSVINRCVKIITSSLENCGTQVVIASSSRDIGAVPVYPTPPYSDIRGITCVSDPALLDIDGIVVALSSTDIIFHLGKEEISYPPQGSDRLGRLTQHILTQQSLYPLYPPPEGMCVDYEQAEFHSQLPCTPHLMILPSELRYFIRQLTICI</sequence>
<keyword evidence="4" id="KW-0235">DNA replication</keyword>